<evidence type="ECO:0000256" key="5">
    <source>
        <dbReference type="RuleBase" id="RU003345"/>
    </source>
</evidence>
<dbReference type="InterPro" id="IPR029510">
    <property type="entry name" value="Ald_DH_CS_GLU"/>
</dbReference>
<keyword evidence="3" id="KW-0520">NAD</keyword>
<evidence type="ECO:0000256" key="3">
    <source>
        <dbReference type="ARBA" id="ARBA00023027"/>
    </source>
</evidence>
<dbReference type="InterPro" id="IPR016163">
    <property type="entry name" value="Ald_DH_C"/>
</dbReference>
<dbReference type="EMBL" id="JAIQDJ010000001">
    <property type="protein sequence ID" value="MBZ4185737.1"/>
    <property type="molecule type" value="Genomic_DNA"/>
</dbReference>
<feature type="domain" description="Aldehyde dehydrogenase" evidence="6">
    <location>
        <begin position="21"/>
        <end position="470"/>
    </location>
</feature>
<dbReference type="Gene3D" id="3.40.309.10">
    <property type="entry name" value="Aldehyde Dehydrogenase, Chain A, domain 2"/>
    <property type="match status" value="1"/>
</dbReference>
<dbReference type="CDD" id="cd07093">
    <property type="entry name" value="ALDH_F8_HMSADH"/>
    <property type="match status" value="1"/>
</dbReference>
<dbReference type="PANTHER" id="PTHR43720">
    <property type="entry name" value="2-AMINOMUCONIC SEMIALDEHYDE DEHYDROGENASE"/>
    <property type="match status" value="1"/>
</dbReference>
<dbReference type="InterPro" id="IPR016161">
    <property type="entry name" value="Ald_DH/histidinol_DH"/>
</dbReference>
<sequence>MQRFGHVIGATCGATTNSHWRPVFDPAQAQPYAEVADGDASTVEAAVAVASAAAAGWAALSSSQRARHLNHLADALEAQLDAFAHAEAIDAGKPLALARDIEIPRAVSNLRFFAHAATQFASESHHGEAGLNYTLRLPLGVVGCISPWNLPLYLFTWKIAPALAAGNAVVAKPSEITPATATMLGELALKVGLPPGVLNIVHGLGPAVGEPLVTHAQVKAVSFTGSTAVGRRIAGLTGPLLKKISLELGGKNATLIFADSDWRANLDTLVRSAFQNSGQICLCGSRLLIDRTIYDEFRDAFVARARALRLGAPLEAGTQLGPMVSQAHFDKVMAAIERARAEGGRVLCGGAALDRPGWFIAPTVIEGLGPGCATNREEIFGPVVTLQVFDNDDEALALANASDYGLSASVWTCNLTRAHRFAAQLRVGIVWVNTWLMRDLRTPFGGTGASGLGREGGLEAMRFFTDPRNVGIALPSPSAHDTP</sequence>
<gene>
    <name evidence="7" type="ORF">K7B09_05275</name>
</gene>
<proteinExistence type="inferred from homology"/>
<organism evidence="7 8">
    <name type="scientific">Thermomonas beijingensis</name>
    <dbReference type="NCBI Taxonomy" id="2872701"/>
    <lineage>
        <taxon>Bacteria</taxon>
        <taxon>Pseudomonadati</taxon>
        <taxon>Pseudomonadota</taxon>
        <taxon>Gammaproteobacteria</taxon>
        <taxon>Lysobacterales</taxon>
        <taxon>Lysobacteraceae</taxon>
        <taxon>Thermomonas</taxon>
    </lineage>
</organism>
<dbReference type="InterPro" id="IPR016162">
    <property type="entry name" value="Ald_DH_N"/>
</dbReference>
<comment type="similarity">
    <text evidence="1 5">Belongs to the aldehyde dehydrogenase family.</text>
</comment>
<name>A0ABS7TD07_9GAMM</name>
<evidence type="ECO:0000256" key="1">
    <source>
        <dbReference type="ARBA" id="ARBA00009986"/>
    </source>
</evidence>
<dbReference type="SUPFAM" id="SSF53720">
    <property type="entry name" value="ALDH-like"/>
    <property type="match status" value="1"/>
</dbReference>
<accession>A0ABS7TD07</accession>
<dbReference type="PANTHER" id="PTHR43720:SF2">
    <property type="entry name" value="2-AMINOMUCONIC SEMIALDEHYDE DEHYDROGENASE"/>
    <property type="match status" value="1"/>
</dbReference>
<keyword evidence="2 5" id="KW-0560">Oxidoreductase</keyword>
<keyword evidence="8" id="KW-1185">Reference proteome</keyword>
<dbReference type="RefSeq" id="WP_223627473.1">
    <property type="nucleotide sequence ID" value="NZ_JAIQDJ010000001.1"/>
</dbReference>
<evidence type="ECO:0000259" key="6">
    <source>
        <dbReference type="Pfam" id="PF00171"/>
    </source>
</evidence>
<feature type="active site" evidence="4">
    <location>
        <position position="247"/>
    </location>
</feature>
<evidence type="ECO:0000313" key="8">
    <source>
        <dbReference type="Proteomes" id="UP001430290"/>
    </source>
</evidence>
<dbReference type="PROSITE" id="PS00070">
    <property type="entry name" value="ALDEHYDE_DEHYDR_CYS"/>
    <property type="match status" value="1"/>
</dbReference>
<dbReference type="Proteomes" id="UP001430290">
    <property type="component" value="Unassembled WGS sequence"/>
</dbReference>
<reference evidence="7" key="1">
    <citation type="submission" date="2021-09" db="EMBL/GenBank/DDBJ databases">
        <authorList>
            <person name="Wu T."/>
            <person name="Guo S.Z."/>
        </authorList>
    </citation>
    <scope>NUCLEOTIDE SEQUENCE</scope>
    <source>
        <strain evidence="7">RSS-23</strain>
    </source>
</reference>
<comment type="caution">
    <text evidence="7">The sequence shown here is derived from an EMBL/GenBank/DDBJ whole genome shotgun (WGS) entry which is preliminary data.</text>
</comment>
<dbReference type="InterPro" id="IPR016160">
    <property type="entry name" value="Ald_DH_CS_CYS"/>
</dbReference>
<dbReference type="Pfam" id="PF00171">
    <property type="entry name" value="Aldedh"/>
    <property type="match status" value="1"/>
</dbReference>
<evidence type="ECO:0000256" key="2">
    <source>
        <dbReference type="ARBA" id="ARBA00023002"/>
    </source>
</evidence>
<evidence type="ECO:0000313" key="7">
    <source>
        <dbReference type="EMBL" id="MBZ4185737.1"/>
    </source>
</evidence>
<protein>
    <submittedName>
        <fullName evidence="7">Aldehyde dehydrogenase</fullName>
    </submittedName>
</protein>
<dbReference type="InterPro" id="IPR015590">
    <property type="entry name" value="Aldehyde_DH_dom"/>
</dbReference>
<evidence type="ECO:0000256" key="4">
    <source>
        <dbReference type="PROSITE-ProRule" id="PRU10007"/>
    </source>
</evidence>
<dbReference type="PROSITE" id="PS00687">
    <property type="entry name" value="ALDEHYDE_DEHYDR_GLU"/>
    <property type="match status" value="1"/>
</dbReference>
<dbReference type="Gene3D" id="3.40.605.10">
    <property type="entry name" value="Aldehyde Dehydrogenase, Chain A, domain 1"/>
    <property type="match status" value="1"/>
</dbReference>